<evidence type="ECO:0000256" key="2">
    <source>
        <dbReference type="ARBA" id="ARBA00022723"/>
    </source>
</evidence>
<dbReference type="PANTHER" id="PTHR30600">
    <property type="entry name" value="CYTOCHROME C PEROXIDASE-RELATED"/>
    <property type="match status" value="1"/>
</dbReference>
<dbReference type="InterPro" id="IPR011045">
    <property type="entry name" value="N2O_reductase_N"/>
</dbReference>
<dbReference type="Proteomes" id="UP000318017">
    <property type="component" value="Chromosome"/>
</dbReference>
<name>A0A518G923_9BACT</name>
<protein>
    <submittedName>
        <fullName evidence="9">Di-heme cytochrome c peroxidase</fullName>
    </submittedName>
</protein>
<dbReference type="Gene3D" id="2.130.10.10">
    <property type="entry name" value="YVTN repeat-like/Quinoprotein amine dehydrogenase"/>
    <property type="match status" value="2"/>
</dbReference>
<dbReference type="GO" id="GO:0020037">
    <property type="term" value="F:heme binding"/>
    <property type="evidence" value="ECO:0007669"/>
    <property type="project" value="InterPro"/>
</dbReference>
<dbReference type="InterPro" id="IPR009056">
    <property type="entry name" value="Cyt_c-like_dom"/>
</dbReference>
<keyword evidence="9" id="KW-0575">Peroxidase</keyword>
<dbReference type="InterPro" id="IPR051395">
    <property type="entry name" value="Cytochrome_c_Peroxidase/MauG"/>
</dbReference>
<evidence type="ECO:0000256" key="3">
    <source>
        <dbReference type="ARBA" id="ARBA00022729"/>
    </source>
</evidence>
<keyword evidence="2 6" id="KW-0479">Metal-binding</keyword>
<reference evidence="9 10" key="1">
    <citation type="submission" date="2019-02" db="EMBL/GenBank/DDBJ databases">
        <title>Deep-cultivation of Planctomycetes and their phenomic and genomic characterization uncovers novel biology.</title>
        <authorList>
            <person name="Wiegand S."/>
            <person name="Jogler M."/>
            <person name="Boedeker C."/>
            <person name="Pinto D."/>
            <person name="Vollmers J."/>
            <person name="Rivas-Marin E."/>
            <person name="Kohn T."/>
            <person name="Peeters S.H."/>
            <person name="Heuer A."/>
            <person name="Rast P."/>
            <person name="Oberbeckmann S."/>
            <person name="Bunk B."/>
            <person name="Jeske O."/>
            <person name="Meyerdierks A."/>
            <person name="Storesund J.E."/>
            <person name="Kallscheuer N."/>
            <person name="Luecker S."/>
            <person name="Lage O.M."/>
            <person name="Pohl T."/>
            <person name="Merkel B.J."/>
            <person name="Hornburger P."/>
            <person name="Mueller R.-W."/>
            <person name="Bruemmer F."/>
            <person name="Labrenz M."/>
            <person name="Spormann A.M."/>
            <person name="Op den Camp H."/>
            <person name="Overmann J."/>
            <person name="Amann R."/>
            <person name="Jetten M.S.M."/>
            <person name="Mascher T."/>
            <person name="Medema M.H."/>
            <person name="Devos D.P."/>
            <person name="Kaster A.-K."/>
            <person name="Ovreas L."/>
            <person name="Rohde M."/>
            <person name="Galperin M.Y."/>
            <person name="Jogler C."/>
        </authorList>
    </citation>
    <scope>NUCLEOTIDE SEQUENCE [LARGE SCALE GENOMIC DNA]</scope>
    <source>
        <strain evidence="9 10">Q31a</strain>
    </source>
</reference>
<keyword evidence="3" id="KW-0732">Signal</keyword>
<keyword evidence="10" id="KW-1185">Reference proteome</keyword>
<feature type="region of interest" description="Disordered" evidence="7">
    <location>
        <begin position="196"/>
        <end position="216"/>
    </location>
</feature>
<proteinExistence type="predicted"/>
<evidence type="ECO:0000256" key="1">
    <source>
        <dbReference type="ARBA" id="ARBA00022617"/>
    </source>
</evidence>
<keyword evidence="5 6" id="KW-0408">Iron</keyword>
<dbReference type="Gene3D" id="1.10.760.10">
    <property type="entry name" value="Cytochrome c-like domain"/>
    <property type="match status" value="2"/>
</dbReference>
<dbReference type="InterPro" id="IPR036909">
    <property type="entry name" value="Cyt_c-like_dom_sf"/>
</dbReference>
<dbReference type="RefSeq" id="WP_197355312.1">
    <property type="nucleotide sequence ID" value="NZ_CP036298.1"/>
</dbReference>
<dbReference type="PANTHER" id="PTHR30600:SF10">
    <property type="entry name" value="BLL6722 PROTEIN"/>
    <property type="match status" value="1"/>
</dbReference>
<gene>
    <name evidence="9" type="ORF">Q31a_34200</name>
</gene>
<keyword evidence="4" id="KW-0560">Oxidoreductase</keyword>
<accession>A0A518G923</accession>
<dbReference type="GO" id="GO:0046872">
    <property type="term" value="F:metal ion binding"/>
    <property type="evidence" value="ECO:0007669"/>
    <property type="project" value="UniProtKB-KW"/>
</dbReference>
<dbReference type="AlphaFoldDB" id="A0A518G923"/>
<evidence type="ECO:0000313" key="10">
    <source>
        <dbReference type="Proteomes" id="UP000318017"/>
    </source>
</evidence>
<dbReference type="SUPFAM" id="SSF50974">
    <property type="entry name" value="Nitrous oxide reductase, N-terminal domain"/>
    <property type="match status" value="1"/>
</dbReference>
<dbReference type="KEGG" id="ahel:Q31a_34200"/>
<evidence type="ECO:0000313" key="9">
    <source>
        <dbReference type="EMBL" id="QDV25097.1"/>
    </source>
</evidence>
<feature type="domain" description="Cytochrome c" evidence="8">
    <location>
        <begin position="573"/>
        <end position="675"/>
    </location>
</feature>
<evidence type="ECO:0000256" key="4">
    <source>
        <dbReference type="ARBA" id="ARBA00023002"/>
    </source>
</evidence>
<evidence type="ECO:0000259" key="8">
    <source>
        <dbReference type="PROSITE" id="PS51007"/>
    </source>
</evidence>
<sequence length="675" mass="73588">MAKWRNRAEYFAMILCAASGSNIHLSGNAVAMIQPLTRPYPSVWAGLLLGVLAVATSSDQRSLAADLPSRTAGDLPAVFRGPVDLVLLERETLAVTANELSNSVTLVELASGSVLDELSIAKRPAAIAPLSERSFVVSCRDSGTLEFISLDNGRLQHDQTLHVGWLPMGLAVDLAHQRLFVGLMATGEAAEIRLTPQRDASLSSTSRSESGDAELAAATSSEATLVRRFPVGRWPRFMDVSPDGSRLVVGLSGDSQLAVIDTETGSVLYEEPIVGGINIGHVRCSADGTRAYFPWMIYRTNPIDVRNIQLGWVLASRLARIRLDGPAYREAISLDVPRRAMADPHGLALTPDEKRIVVTSSGTHELLVYRHHDLPFVGAGGPGDLIDPELMRDQDLFYRIELGGRPLGVQSAPDNRRMFVANQTLDCIQIVDIESKQVERTIALGPTPQEENQLLVHRGMEIFHDAAYSLDQWYSCASCHLDGGSNAKAMDTWNDGTELTTKTVLPLFSVSQTGPWTWHGWQEDLEESIQNSFVSTMQGEAVSDQELLALQAYLASCNYPPNPFLLEGKQLSDAASRGKLLFESEDVGCANCHSGNLFTDGEIHDVGLNSASDAYEGYNTPSLVGVYQKVRLLHDGRAKSLSDVLTKWHRPDEIGGGMVLSDEQREDLIAYLKSL</sequence>
<evidence type="ECO:0000256" key="7">
    <source>
        <dbReference type="SAM" id="MobiDB-lite"/>
    </source>
</evidence>
<organism evidence="9 10">
    <name type="scientific">Aureliella helgolandensis</name>
    <dbReference type="NCBI Taxonomy" id="2527968"/>
    <lineage>
        <taxon>Bacteria</taxon>
        <taxon>Pseudomonadati</taxon>
        <taxon>Planctomycetota</taxon>
        <taxon>Planctomycetia</taxon>
        <taxon>Pirellulales</taxon>
        <taxon>Pirellulaceae</taxon>
        <taxon>Aureliella</taxon>
    </lineage>
</organism>
<evidence type="ECO:0000256" key="5">
    <source>
        <dbReference type="ARBA" id="ARBA00023004"/>
    </source>
</evidence>
<keyword evidence="1 6" id="KW-0349">Heme</keyword>
<dbReference type="Pfam" id="PF00034">
    <property type="entry name" value="Cytochrom_C"/>
    <property type="match status" value="1"/>
</dbReference>
<dbReference type="EMBL" id="CP036298">
    <property type="protein sequence ID" value="QDV25097.1"/>
    <property type="molecule type" value="Genomic_DNA"/>
</dbReference>
<dbReference type="SUPFAM" id="SSF46626">
    <property type="entry name" value="Cytochrome c"/>
    <property type="match status" value="2"/>
</dbReference>
<feature type="domain" description="Cytochrome c" evidence="8">
    <location>
        <begin position="454"/>
        <end position="558"/>
    </location>
</feature>
<dbReference type="PROSITE" id="PS51007">
    <property type="entry name" value="CYTC"/>
    <property type="match status" value="2"/>
</dbReference>
<dbReference type="GO" id="GO:0004130">
    <property type="term" value="F:cytochrome-c peroxidase activity"/>
    <property type="evidence" value="ECO:0007669"/>
    <property type="project" value="TreeGrafter"/>
</dbReference>
<dbReference type="GO" id="GO:0009055">
    <property type="term" value="F:electron transfer activity"/>
    <property type="evidence" value="ECO:0007669"/>
    <property type="project" value="InterPro"/>
</dbReference>
<feature type="compositionally biased region" description="Polar residues" evidence="7">
    <location>
        <begin position="198"/>
        <end position="208"/>
    </location>
</feature>
<dbReference type="InterPro" id="IPR015943">
    <property type="entry name" value="WD40/YVTN_repeat-like_dom_sf"/>
</dbReference>
<evidence type="ECO:0000256" key="6">
    <source>
        <dbReference type="PROSITE-ProRule" id="PRU00433"/>
    </source>
</evidence>